<evidence type="ECO:0000313" key="10">
    <source>
        <dbReference type="EMBL" id="WVZ02919.1"/>
    </source>
</evidence>
<dbReference type="EMBL" id="CP144694">
    <property type="protein sequence ID" value="WVZ02919.1"/>
    <property type="molecule type" value="Genomic_DNA"/>
</dbReference>
<dbReference type="SUPFAM" id="SSF52540">
    <property type="entry name" value="P-loop containing nucleoside triphosphate hydrolases"/>
    <property type="match status" value="1"/>
</dbReference>
<dbReference type="InterPro" id="IPR027417">
    <property type="entry name" value="P-loop_NTPase"/>
</dbReference>
<dbReference type="InterPro" id="IPR014014">
    <property type="entry name" value="RNA_helicase_DEAD_Q_motif"/>
</dbReference>
<feature type="compositionally biased region" description="Acidic residues" evidence="7">
    <location>
        <begin position="285"/>
        <end position="310"/>
    </location>
</feature>
<name>A0AAQ3RPH0_VIGMU</name>
<dbReference type="Gene3D" id="3.40.50.300">
    <property type="entry name" value="P-loop containing nucleotide triphosphate hydrolases"/>
    <property type="match status" value="1"/>
</dbReference>
<dbReference type="Proteomes" id="UP001374535">
    <property type="component" value="Chromosome 7"/>
</dbReference>
<feature type="region of interest" description="Disordered" evidence="7">
    <location>
        <begin position="279"/>
        <end position="315"/>
    </location>
</feature>
<dbReference type="PROSITE" id="PS51192">
    <property type="entry name" value="HELICASE_ATP_BIND_1"/>
    <property type="match status" value="1"/>
</dbReference>
<evidence type="ECO:0000256" key="4">
    <source>
        <dbReference type="ARBA" id="ARBA00022840"/>
    </source>
</evidence>
<feature type="domain" description="Helicase ATP-binding" evidence="8">
    <location>
        <begin position="100"/>
        <end position="358"/>
    </location>
</feature>
<proteinExistence type="predicted"/>
<dbReference type="PROSITE" id="PS51195">
    <property type="entry name" value="Q_MOTIF"/>
    <property type="match status" value="1"/>
</dbReference>
<feature type="domain" description="DEAD-box RNA helicase Q" evidence="9">
    <location>
        <begin position="69"/>
        <end position="97"/>
    </location>
</feature>
<sequence length="602" mass="67385">MLHLQNPPIRNQFFSHFLKPTFPSIFKPRPFSLTNPRPTHAIPFVNDVASPSSSQASNGRDTFFAEENVSWTSLGLSDIISRALSDIGLNRPSLVQASSVPSVMSGKDVVIAAETGSGKTYSYLVPLIDKLRDAHEHSLHAMSDQEVTSTQKVLPILCPNVQLCEQVVKMASSLRRDDDEAIVSVAAICGRQGWPIREPDVIVTTPAALLNYVDLDRTRRMQFMRGVKYVVFDEADMLLCGSFQNKVIRLINLLRFDEKVFSRSKKSVAEFSTKDESSLSSEVAFEGEEELQTEATLEEDDTDKEDDINNEDTSVKQRDWRRVRKTYERSKQYVFVAATLPVNGKKTAGGILKHMFPDAEWICGNYLHRHNPRKMIKCLNDDSELELRKLECMRTKYYEMDFYADVRESEIDFNVFDHVHHVPLQVADFTPCFDHSHITNATFTIDTIHIPASNAHDDRYAVFDDVKVDMADFENACTDLGLELELEFAKFLNSVELGNEKLTGCTCLGGGCEICEEISSAICSAANCFAGAKEEYIMCKLDGNDSGEATDSAENTANINSIVHHLKEVVDTETALVKARDGVSAVQGTWNTQNQQQLNGES</sequence>
<keyword evidence="4" id="KW-0067">ATP-binding</keyword>
<evidence type="ECO:0000256" key="7">
    <source>
        <dbReference type="SAM" id="MobiDB-lite"/>
    </source>
</evidence>
<dbReference type="GO" id="GO:0016787">
    <property type="term" value="F:hydrolase activity"/>
    <property type="evidence" value="ECO:0007669"/>
    <property type="project" value="UniProtKB-KW"/>
</dbReference>
<dbReference type="InterPro" id="IPR011545">
    <property type="entry name" value="DEAD/DEAH_box_helicase_dom"/>
</dbReference>
<evidence type="ECO:0000259" key="8">
    <source>
        <dbReference type="PROSITE" id="PS51192"/>
    </source>
</evidence>
<evidence type="ECO:0000256" key="3">
    <source>
        <dbReference type="ARBA" id="ARBA00022806"/>
    </source>
</evidence>
<dbReference type="InterPro" id="IPR014001">
    <property type="entry name" value="Helicase_ATP-bd"/>
</dbReference>
<evidence type="ECO:0000256" key="6">
    <source>
        <dbReference type="PROSITE-ProRule" id="PRU00552"/>
    </source>
</evidence>
<dbReference type="PANTHER" id="PTHR47958">
    <property type="entry name" value="ATP-DEPENDENT RNA HELICASE DBP3"/>
    <property type="match status" value="1"/>
</dbReference>
<dbReference type="InterPro" id="IPR044742">
    <property type="entry name" value="DEAD/DEAH_RhlB"/>
</dbReference>
<accession>A0AAQ3RPH0</accession>
<dbReference type="AlphaFoldDB" id="A0AAQ3RPH0"/>
<evidence type="ECO:0008006" key="12">
    <source>
        <dbReference type="Google" id="ProtNLM"/>
    </source>
</evidence>
<keyword evidence="11" id="KW-1185">Reference proteome</keyword>
<keyword evidence="3" id="KW-0347">Helicase</keyword>
<feature type="short sequence motif" description="Q motif" evidence="6">
    <location>
        <begin position="69"/>
        <end position="97"/>
    </location>
</feature>
<keyword evidence="1" id="KW-0547">Nucleotide-binding</keyword>
<organism evidence="10 11">
    <name type="scientific">Vigna mungo</name>
    <name type="common">Black gram</name>
    <name type="synonym">Phaseolus mungo</name>
    <dbReference type="NCBI Taxonomy" id="3915"/>
    <lineage>
        <taxon>Eukaryota</taxon>
        <taxon>Viridiplantae</taxon>
        <taxon>Streptophyta</taxon>
        <taxon>Embryophyta</taxon>
        <taxon>Tracheophyta</taxon>
        <taxon>Spermatophyta</taxon>
        <taxon>Magnoliopsida</taxon>
        <taxon>eudicotyledons</taxon>
        <taxon>Gunneridae</taxon>
        <taxon>Pentapetalae</taxon>
        <taxon>rosids</taxon>
        <taxon>fabids</taxon>
        <taxon>Fabales</taxon>
        <taxon>Fabaceae</taxon>
        <taxon>Papilionoideae</taxon>
        <taxon>50 kb inversion clade</taxon>
        <taxon>NPAAA clade</taxon>
        <taxon>indigoferoid/millettioid clade</taxon>
        <taxon>Phaseoleae</taxon>
        <taxon>Vigna</taxon>
    </lineage>
</organism>
<evidence type="ECO:0000313" key="11">
    <source>
        <dbReference type="Proteomes" id="UP001374535"/>
    </source>
</evidence>
<gene>
    <name evidence="10" type="ORF">V8G54_023725</name>
</gene>
<protein>
    <recommendedName>
        <fullName evidence="12">DEAD-box ATP-dependent RNA helicase 22</fullName>
    </recommendedName>
</protein>
<dbReference type="GO" id="GO:0003724">
    <property type="term" value="F:RNA helicase activity"/>
    <property type="evidence" value="ECO:0007669"/>
    <property type="project" value="InterPro"/>
</dbReference>
<keyword evidence="5" id="KW-0694">RNA-binding</keyword>
<evidence type="ECO:0000256" key="2">
    <source>
        <dbReference type="ARBA" id="ARBA00022801"/>
    </source>
</evidence>
<dbReference type="CDD" id="cd00268">
    <property type="entry name" value="DEADc"/>
    <property type="match status" value="1"/>
</dbReference>
<dbReference type="Pfam" id="PF00270">
    <property type="entry name" value="DEAD"/>
    <property type="match status" value="1"/>
</dbReference>
<reference evidence="10 11" key="1">
    <citation type="journal article" date="2023" name="Life. Sci Alliance">
        <title>Evolutionary insights into 3D genome organization and epigenetic landscape of Vigna mungo.</title>
        <authorList>
            <person name="Junaid A."/>
            <person name="Singh B."/>
            <person name="Bhatia S."/>
        </authorList>
    </citation>
    <scope>NUCLEOTIDE SEQUENCE [LARGE SCALE GENOMIC DNA]</scope>
    <source>
        <strain evidence="10">Urdbean</strain>
    </source>
</reference>
<dbReference type="SMART" id="SM00487">
    <property type="entry name" value="DEXDc"/>
    <property type="match status" value="1"/>
</dbReference>
<evidence type="ECO:0000259" key="9">
    <source>
        <dbReference type="PROSITE" id="PS51195"/>
    </source>
</evidence>
<keyword evidence="2" id="KW-0378">Hydrolase</keyword>
<evidence type="ECO:0000256" key="5">
    <source>
        <dbReference type="ARBA" id="ARBA00022884"/>
    </source>
</evidence>
<dbReference type="GO" id="GO:0005524">
    <property type="term" value="F:ATP binding"/>
    <property type="evidence" value="ECO:0007669"/>
    <property type="project" value="UniProtKB-KW"/>
</dbReference>
<evidence type="ECO:0000256" key="1">
    <source>
        <dbReference type="ARBA" id="ARBA00022741"/>
    </source>
</evidence>
<dbReference type="GO" id="GO:0003723">
    <property type="term" value="F:RNA binding"/>
    <property type="evidence" value="ECO:0007669"/>
    <property type="project" value="UniProtKB-KW"/>
</dbReference>